<name>A0A0L0CVD7_PLAFA</name>
<feature type="domain" description="Duffy-antigen binding" evidence="4">
    <location>
        <begin position="1559"/>
        <end position="1744"/>
    </location>
</feature>
<dbReference type="Gene3D" id="1.20.1310.20">
    <property type="entry name" value="Duffy-antigen binding domain"/>
    <property type="match status" value="5"/>
</dbReference>
<evidence type="ECO:0000256" key="2">
    <source>
        <dbReference type="SAM" id="MobiDB-lite"/>
    </source>
</evidence>
<dbReference type="PANTHER" id="PTHR42264">
    <property type="entry name" value="EPHRIN_REC_LIKE DOMAIN-CONTAINING PROTEIN"/>
    <property type="match status" value="1"/>
</dbReference>
<dbReference type="FunFam" id="1.10.1900.40:FF:000001">
    <property type="entry name" value="Erythrocyte membrane protein 1"/>
    <property type="match status" value="1"/>
</dbReference>
<dbReference type="SUPFAM" id="SSF140924">
    <property type="entry name" value="Duffy binding domain-like"/>
    <property type="match status" value="6"/>
</dbReference>
<feature type="region of interest" description="Disordered" evidence="2">
    <location>
        <begin position="722"/>
        <end position="751"/>
    </location>
</feature>
<dbReference type="Gene3D" id="1.10.1900.40">
    <property type="entry name" value="Acidic terminal segments, variant surface antigen of PfEMP1"/>
    <property type="match status" value="2"/>
</dbReference>
<feature type="domain" description="Plasmodium falciparum erythrocyte membrane protein 1 acidic terminal segment" evidence="5">
    <location>
        <begin position="2228"/>
        <end position="2666"/>
    </location>
</feature>
<dbReference type="Gene3D" id="1.20.58.1930">
    <property type="match status" value="1"/>
</dbReference>
<dbReference type="Proteomes" id="UP000054566">
    <property type="component" value="Unassembled WGS sequence"/>
</dbReference>
<sequence length="2666" mass="309206">MGSSASKFSKTVVGNETHKSARNVLENLAKDIKRKASNNAKRHENVLKANLRQAKFHHEFFKINNYIPKNPCNLDFAFHSNTPGGEKQYRHPCARSMNKNLFNLEGAVCTNSKIKGNEEKINGAGACAPYRRRHICNYNLEYINENNTKTTHDLLGNVLVTAKYEGASIVEKHPNRGSSEVCTALARSFADIGDIVRGTDLFLGGPSQEKKKLEENLKKIFENIKNKNTKLSTLTLEKVREYWWALNRNDVWKALTCSAPYEAQYFIKSSDKEHSFSSEYCGHYKNGDPLTNLDYVPQFLRWFEEWAEEFCRIKKIKLENVEKACRDEPNEKYCSGDGHDCTKTDLSRNSIFVDLNCPDCEKACENYTKWIEIQRKQFDKQKRKYMNEIDMNTYTSNNENDKEFYENLDKKGYSTINTFLELLNNVKQCKGNNNIKNEMNFKNPNKAFGPSEYCDPCPIYGVNCTKGKCIPVKEEEWVIKNGLPKDTSTKNMSPTQIDVLVNHGIGNSIDNELEKNCTKYGILKGIKKQKWQCQYLNNIDQCKINNVVNSPYFDNKIGFNVLFQRWLRYFVKDYNKMREKLNPCIKKENGKENICIKGCKANCECVGKWLEKKYEEWEKIKEHYNKNKSHYGNAIPYWITGFYEKVTFPSDFFKALEGVDTINGLEKLKKCQDNTCKIKEISTIDVDFINKLISWLQNKIEVCKSHHDEDNHERCCDKLPKIADGEDEDDEDDDEEDVSVTSGEKQNVKQDCAGKKSDEVCEMVKALIGSNNGINGGIDSCNPKTGTYPSWKCDKNSGLVDEDGVCMPPRRQKLCVSALTQQGSLTKIEDIRTHFINCASIETHFAWHRYKKDNGNAENELKAGNIPEGFKKQMFYTFGDYRSIFFGTDISSCPNIKKASENIKRILKKEADEEKNEKQMLDEWTNSYGPEIWEGMLCALTHEIGDEKKNLIKTAYSYDQLKKTTNDTPSLDEFSSRPQFLRWFIEWGEEFCRERDTLEKNVEESCKDAQCNIDGTRTNKTECENACKNYTTYIKDKKSEYNEQKSKFDAEKIKGNGLYIDLVMKKSSHISSHVSDDVSNDVSSKLASEPMSCVEMSAKEIRKAAQKNIERKLKGKGNMYNGKCKNLDKKEYMTENGGKCKFNEGMRSTYKSIIQECDTSEKKRFDIKEYWDCSAKTSGNKNTLCIPPRRKYMCLKKLENIKAHDIKSSDELLKEIQEVAKSEGDDIIEKLLPYNACNENVICSAMKYSFADLGDVIRGRDLWIRGRSHNRIESKLKLIFDNIFNNMEPQEKYKYKDRVNYYELRSAWWDANRTKVWNAMTCNAPTDAALVKKETTNTTDSLIKKYEVSKKCNYNSDPPDDDYIPQPFRWLQEWSEHFCRVQKDKLDKLKTACGECDQNKTDLACMINSNSNDNKCIKCKNACNDYRNMIDGWNRQWKKQQETYKELYTFKNGVDIHKINVKEFLDKMIEKCDTNMENSNDFLSRASHCTNLTFDKTKNKNNIPYAFQHPPDKYNVLCGTMYRKSCQKLKRLESNNVCEKKYNLIRESSTWQKLPNEFIYVPPRTQQLCLEPLQALISSTKKTTKVTEYDFSKTLQICAYNEAKFLHNYYSKDGKDLVFSGDVSEATEDEIKKHILECMKRSFADYGDLIKGTTKYDYNGTKLNILDLIKKVGYNDKSPETLEYVWNIHKSDLWHAMICGYNACNPNKLLHEEEVMCKLPDNDSQDEFLRWFTEWTEDFCMYKKTKMKYFKNNCTFNSCDLANSKEIHKCLETCQKYKNWIEEKKIEYTNQKKKYNKKYKKSIEDKNDANEFLKNTCEGKCKCITEKANSNNMDNVFEEYPEGFKTKCECYPEQCRGLSVTDSYIPDGSPFGGGQSLNECRLLQGTHNKCPTEEICNIYNKKTKRCHVKTYDDYFSNWDSRGMLNTSSENEGVLVPPRRRHICLRISTEHFRQLKKKPEVFERLIYSSATNEAQGLIKKYGNDNNKLLQAIKYSFADIGNVVKGDDMMESPTSEYIGKVLGDENGSNDKRIRWWNIHKKNVWDAMLCAYKKATSNEISDPQWCSLPKEDETPQFLRWFQEWTENFCSRRNKLYSTLEDKCKSVNCNTKNGKIESYECKRACQAYENYIFSKQLEYHIQNKQYKTNFKESQDNKDITEYFKDASNGKCNCLSDNFNEEVKWEKPYETLDGTLKDICDCKYIPSTPVEPGNAEVPVTPSQNDQSDLLNSTIPLGIGFALGSIALLFYMKKKPKSPVDLLRVIDIPKSDYDIPTKLSPNRYIPYTSGKYRGKRYIYLEGDSGTDSGYTDHYSDITSSSESEYEELDINDIYVPGSPKYKTLIEVVLEPSKKDIPSDDIPHSNKFTDEEWNQLKHDFISQYLQSEQPNDVPNDYTSGNSSTNTNITTPSRDNMEEKPFITSIHDRNLYTGEEISYNVNMSTNSMDDIPINRDNNVYSGIDLINDTLSGDYDIYDEVLKRKENELFGTNHVKQTSIHSVAKLTNSDPIHNQLNLFHKWLDRHRDMCEKLKNHHERLAKLKEKWENETHSGNTHPSDSNKTLNTDVSIQIHMDNPKTTNEFTYVDSNPNQVDDTYVDSNPDNSSMDTILEDLDKYNEPYYDVQDDIYYDVNDHDTSTVDTNAMDVPSKVQIEMDVNTKLVKEKYPIADVWDI</sequence>
<dbReference type="Pfam" id="PF22672">
    <property type="entry name" value="DBL_C"/>
    <property type="match status" value="2"/>
</dbReference>
<feature type="domain" description="Duffy-binding-like" evidence="3">
    <location>
        <begin position="562"/>
        <end position="710"/>
    </location>
</feature>
<accession>A0A0L0CVD7</accession>
<evidence type="ECO:0000313" key="9">
    <source>
        <dbReference type="EMBL" id="KNC35324.1"/>
    </source>
</evidence>
<dbReference type="InterPro" id="IPR004258">
    <property type="entry name" value="DBL"/>
</dbReference>
<keyword evidence="1" id="KW-0175">Coiled coil</keyword>
<dbReference type="InterPro" id="IPR054595">
    <property type="entry name" value="DBL_C"/>
</dbReference>
<evidence type="ECO:0000256" key="1">
    <source>
        <dbReference type="SAM" id="Coils"/>
    </source>
</evidence>
<dbReference type="OrthoDB" id="10633326at2759"/>
<feature type="region of interest" description="Disordered" evidence="2">
    <location>
        <begin position="2381"/>
        <end position="2408"/>
    </location>
</feature>
<evidence type="ECO:0000259" key="8">
    <source>
        <dbReference type="Pfam" id="PF22672"/>
    </source>
</evidence>
<dbReference type="GO" id="GO:0046789">
    <property type="term" value="F:host cell surface receptor binding"/>
    <property type="evidence" value="ECO:0007669"/>
    <property type="project" value="InterPro"/>
</dbReference>
<dbReference type="GO" id="GO:0016020">
    <property type="term" value="C:membrane"/>
    <property type="evidence" value="ECO:0007669"/>
    <property type="project" value="InterPro"/>
</dbReference>
<evidence type="ECO:0000259" key="5">
    <source>
        <dbReference type="Pfam" id="PF15445"/>
    </source>
</evidence>
<feature type="domain" description="Duffy-antigen binding" evidence="4">
    <location>
        <begin position="804"/>
        <end position="968"/>
    </location>
</feature>
<dbReference type="Pfam" id="PF18562">
    <property type="entry name" value="CIDR1_gamma"/>
    <property type="match status" value="1"/>
</dbReference>
<feature type="domain" description="Duffy-antigen binding" evidence="4">
    <location>
        <begin position="1932"/>
        <end position="2085"/>
    </location>
</feature>
<dbReference type="InterPro" id="IPR041480">
    <property type="entry name" value="CIDR1_gamma"/>
</dbReference>
<evidence type="ECO:0000259" key="7">
    <source>
        <dbReference type="Pfam" id="PF18562"/>
    </source>
</evidence>
<feature type="domain" description="Cysteine-rich interdomain region 1 gamma" evidence="7">
    <location>
        <begin position="495"/>
        <end position="546"/>
    </location>
</feature>
<feature type="domain" description="Duffy-binding-like" evidence="8">
    <location>
        <begin position="1373"/>
        <end position="1503"/>
    </location>
</feature>
<feature type="domain" description="Plasmodium falciparum erythrocyte membrane protein-1 N-terminal segment" evidence="6">
    <location>
        <begin position="20"/>
        <end position="55"/>
    </location>
</feature>
<dbReference type="Pfam" id="PF05424">
    <property type="entry name" value="Duffy_binding"/>
    <property type="match status" value="5"/>
</dbReference>
<evidence type="ECO:0000259" key="6">
    <source>
        <dbReference type="Pfam" id="PF15447"/>
    </source>
</evidence>
<feature type="coiled-coil region" evidence="1">
    <location>
        <begin position="2514"/>
        <end position="2541"/>
    </location>
</feature>
<feature type="compositionally biased region" description="Acidic residues" evidence="2">
    <location>
        <begin position="725"/>
        <end position="738"/>
    </location>
</feature>
<dbReference type="Pfam" id="PF15445">
    <property type="entry name" value="ATS"/>
    <property type="match status" value="1"/>
</dbReference>
<gene>
    <name evidence="9" type="ORF">PFLG_00425</name>
</gene>
<dbReference type="InterPro" id="IPR008602">
    <property type="entry name" value="Duffy-antigen-binding"/>
</dbReference>
<dbReference type="InterPro" id="IPR029210">
    <property type="entry name" value="PfEMP1_NTS"/>
</dbReference>
<evidence type="ECO:0000313" key="10">
    <source>
        <dbReference type="Proteomes" id="UP000054566"/>
    </source>
</evidence>
<feature type="domain" description="Duffy-antigen binding" evidence="4">
    <location>
        <begin position="125"/>
        <end position="301"/>
    </location>
</feature>
<evidence type="ECO:0000259" key="3">
    <source>
        <dbReference type="Pfam" id="PF03011"/>
    </source>
</evidence>
<feature type="compositionally biased region" description="Low complexity" evidence="2">
    <location>
        <begin position="2388"/>
        <end position="2405"/>
    </location>
</feature>
<dbReference type="Pfam" id="PF15447">
    <property type="entry name" value="NTS"/>
    <property type="match status" value="1"/>
</dbReference>
<dbReference type="PANTHER" id="PTHR42264:SF6">
    <property type="entry name" value="TRANSMEMBRANE PROTEIN"/>
    <property type="match status" value="1"/>
</dbReference>
<dbReference type="InterPro" id="IPR044932">
    <property type="entry name" value="PfEMP1_ATS_sf"/>
</dbReference>
<proteinExistence type="predicted"/>
<dbReference type="InterPro" id="IPR029211">
    <property type="entry name" value="PfEMP1_ATS"/>
</dbReference>
<evidence type="ECO:0000259" key="4">
    <source>
        <dbReference type="Pfam" id="PF05424"/>
    </source>
</evidence>
<protein>
    <submittedName>
        <fullName evidence="9">Erythrocyte membrane protein 1</fullName>
    </submittedName>
</protein>
<dbReference type="Gene3D" id="1.20.58.830">
    <property type="match status" value="5"/>
</dbReference>
<reference evidence="10" key="1">
    <citation type="submission" date="2015-07" db="EMBL/GenBank/DDBJ databases">
        <title>Annotation of Plasmodium falciparum RAJ116.</title>
        <authorList>
            <consortium name="The Broad Institute Genome Sequencing Platform"/>
            <person name="Volkman S.K."/>
            <person name="Neafsey D.E."/>
            <person name="Dash A.P."/>
            <person name="Chitnis C.E."/>
            <person name="Hartl D.L."/>
            <person name="Young S.K."/>
            <person name="Zeng Q."/>
            <person name="Koehrsen M."/>
            <person name="Alvarado L."/>
            <person name="Berlin A."/>
            <person name="Borenstein D."/>
            <person name="Chapman S.B."/>
            <person name="Chen Z."/>
            <person name="Engels R."/>
            <person name="Freedman E."/>
            <person name="Gellesch M."/>
            <person name="Goldberg J."/>
            <person name="Griggs A."/>
            <person name="Gujja S."/>
            <person name="Heilman E.R."/>
            <person name="Heiman D.I."/>
            <person name="Howarth C."/>
            <person name="Jen D."/>
            <person name="Larson L."/>
            <person name="Mehta T."/>
            <person name="Neiman D."/>
            <person name="Park D."/>
            <person name="Pearson M."/>
            <person name="Roberts A."/>
            <person name="Saif S."/>
            <person name="Shea T."/>
            <person name="Shenoy N."/>
            <person name="Sisk P."/>
            <person name="Stolte C."/>
            <person name="Sykes S."/>
            <person name="Walk T."/>
            <person name="White J."/>
            <person name="Yandava C."/>
            <person name="Haas B."/>
            <person name="Henn M.R."/>
            <person name="Nusbaum C."/>
            <person name="Birren B."/>
        </authorList>
    </citation>
    <scope>NUCLEOTIDE SEQUENCE [LARGE SCALE GENOMIC DNA]</scope>
    <source>
        <strain evidence="10">RAJ116</strain>
    </source>
</reference>
<organism evidence="9 10">
    <name type="scientific">Plasmodium falciparum RAJ116</name>
    <dbReference type="NCBI Taxonomy" id="580058"/>
    <lineage>
        <taxon>Eukaryota</taxon>
        <taxon>Sar</taxon>
        <taxon>Alveolata</taxon>
        <taxon>Apicomplexa</taxon>
        <taxon>Aconoidasida</taxon>
        <taxon>Haemosporida</taxon>
        <taxon>Plasmodiidae</taxon>
        <taxon>Plasmodium</taxon>
        <taxon>Plasmodium (Laverania)</taxon>
    </lineage>
</organism>
<dbReference type="EMBL" id="GG663809">
    <property type="protein sequence ID" value="KNC35324.1"/>
    <property type="molecule type" value="Genomic_DNA"/>
</dbReference>
<reference evidence="10" key="2">
    <citation type="submission" date="2015-07" db="EMBL/GenBank/DDBJ databases">
        <title>The genome sequence of Plasmodium falciparum RAJ116.</title>
        <authorList>
            <consortium name="The Broad Institute Genome Sequencing Platform"/>
            <person name="Volkman S.K."/>
            <person name="Neafsey D.E."/>
            <person name="Dash A.P."/>
            <person name="Chitnis C.E."/>
            <person name="Hartl D.L."/>
            <person name="Young S.K."/>
            <person name="Kodira C.D."/>
            <person name="Zeng Q."/>
            <person name="Koehrsen M."/>
            <person name="Godfrey P."/>
            <person name="Alvarado L."/>
            <person name="Berlin A."/>
            <person name="Borenstein D."/>
            <person name="Chen Z."/>
            <person name="Engels R."/>
            <person name="Freedman E."/>
            <person name="Gellesch M."/>
            <person name="Goldberg J."/>
            <person name="Griggs A."/>
            <person name="Gujja S."/>
            <person name="Heiman D."/>
            <person name="Hepburn T."/>
            <person name="Howarth C."/>
            <person name="Jen D."/>
            <person name="Larson L."/>
            <person name="Lewis B."/>
            <person name="Mehta T."/>
            <person name="Park D."/>
            <person name="Pearson M."/>
            <person name="Roberts A."/>
            <person name="Saif S."/>
            <person name="Shea T."/>
            <person name="Shenoy N."/>
            <person name="Sisk P."/>
            <person name="Stolte C."/>
            <person name="Sykes S."/>
            <person name="Walk T."/>
            <person name="White J."/>
            <person name="Yandava C."/>
            <person name="Wirth D.F."/>
            <person name="Nusbaum C."/>
            <person name="Birren B."/>
        </authorList>
    </citation>
    <scope>NUCLEOTIDE SEQUENCE [LARGE SCALE GENOMIC DNA]</scope>
    <source>
        <strain evidence="10">RAJ116</strain>
    </source>
</reference>
<dbReference type="Pfam" id="PF03011">
    <property type="entry name" value="PFEMP"/>
    <property type="match status" value="1"/>
</dbReference>
<feature type="domain" description="Duffy-antigen binding" evidence="4">
    <location>
        <begin position="1184"/>
        <end position="1369"/>
    </location>
</feature>
<feature type="domain" description="Duffy-binding-like" evidence="8">
    <location>
        <begin position="305"/>
        <end position="451"/>
    </location>
</feature>
<dbReference type="InterPro" id="IPR042202">
    <property type="entry name" value="Duffy-ag-bd_sf"/>
</dbReference>